<evidence type="ECO:0000313" key="2">
    <source>
        <dbReference type="Proteomes" id="UP000283210"/>
    </source>
</evidence>
<sequence length="96" mass="10984">MLWCSSSSLFRRERTLASRIRGSGGFSESRRVSSTFASLLLSFPASSTEQACCCHPRRTVLEPPMRALPAIFSPCTENEIKRETYLKKKRNQKQKR</sequence>
<accession>A0A3S2PDB5</accession>
<protein>
    <submittedName>
        <fullName evidence="1">Uncharacterized protein</fullName>
    </submittedName>
</protein>
<dbReference type="EMBL" id="CM012450">
    <property type="protein sequence ID" value="RVE63788.1"/>
    <property type="molecule type" value="Genomic_DNA"/>
</dbReference>
<evidence type="ECO:0000313" key="1">
    <source>
        <dbReference type="EMBL" id="RVE63788.1"/>
    </source>
</evidence>
<dbReference type="AlphaFoldDB" id="A0A3S2PDB5"/>
<dbReference type="Proteomes" id="UP000283210">
    <property type="component" value="Chromosome 14"/>
</dbReference>
<gene>
    <name evidence="1" type="ORF">OJAV_G00139660</name>
</gene>
<keyword evidence="2" id="KW-1185">Reference proteome</keyword>
<reference evidence="1 2" key="2">
    <citation type="submission" date="2019-01" db="EMBL/GenBank/DDBJ databases">
        <title>A chromosome length genome reference of the Java medaka (oryzias javanicus).</title>
        <authorList>
            <person name="Herpin A."/>
            <person name="Takehana Y."/>
            <person name="Naruse K."/>
            <person name="Ansai S."/>
            <person name="Kawaguchi M."/>
        </authorList>
    </citation>
    <scope>NUCLEOTIDE SEQUENCE [LARGE SCALE GENOMIC DNA]</scope>
    <source>
        <strain evidence="1">RS831</strain>
        <tissue evidence="1">Whole body</tissue>
    </source>
</reference>
<organism evidence="1 2">
    <name type="scientific">Oryzias javanicus</name>
    <name type="common">Javanese ricefish</name>
    <name type="synonym">Aplocheilus javanicus</name>
    <dbReference type="NCBI Taxonomy" id="123683"/>
    <lineage>
        <taxon>Eukaryota</taxon>
        <taxon>Metazoa</taxon>
        <taxon>Chordata</taxon>
        <taxon>Craniata</taxon>
        <taxon>Vertebrata</taxon>
        <taxon>Euteleostomi</taxon>
        <taxon>Actinopterygii</taxon>
        <taxon>Neopterygii</taxon>
        <taxon>Teleostei</taxon>
        <taxon>Neoteleostei</taxon>
        <taxon>Acanthomorphata</taxon>
        <taxon>Ovalentaria</taxon>
        <taxon>Atherinomorphae</taxon>
        <taxon>Beloniformes</taxon>
        <taxon>Adrianichthyidae</taxon>
        <taxon>Oryziinae</taxon>
        <taxon>Oryzias</taxon>
    </lineage>
</organism>
<reference evidence="1 2" key="1">
    <citation type="submission" date="2018-11" db="EMBL/GenBank/DDBJ databases">
        <authorList>
            <person name="Lopez-Roques C."/>
            <person name="Donnadieu C."/>
            <person name="Bouchez O."/>
            <person name="Klopp C."/>
            <person name="Cabau C."/>
            <person name="Zahm M."/>
        </authorList>
    </citation>
    <scope>NUCLEOTIDE SEQUENCE [LARGE SCALE GENOMIC DNA]</scope>
    <source>
        <strain evidence="1">RS831</strain>
        <tissue evidence="1">Whole body</tissue>
    </source>
</reference>
<proteinExistence type="predicted"/>
<name>A0A3S2PDB5_ORYJA</name>